<keyword evidence="1" id="KW-0805">Transcription regulation</keyword>
<evidence type="ECO:0000313" key="7">
    <source>
        <dbReference type="Proteomes" id="UP000606921"/>
    </source>
</evidence>
<dbReference type="RefSeq" id="WP_142593554.1">
    <property type="nucleotide sequence ID" value="NZ_CABFWF030000014.1"/>
</dbReference>
<evidence type="ECO:0000259" key="4">
    <source>
        <dbReference type="PROSITE" id="PS51077"/>
    </source>
</evidence>
<dbReference type="SUPFAM" id="SSF46785">
    <property type="entry name" value="Winged helix' DNA-binding domain"/>
    <property type="match status" value="1"/>
</dbReference>
<protein>
    <submittedName>
        <fullName evidence="6">IclR family transcriptional regulator</fullName>
    </submittedName>
</protein>
<dbReference type="SMART" id="SM00346">
    <property type="entry name" value="HTH_ICLR"/>
    <property type="match status" value="1"/>
</dbReference>
<evidence type="ECO:0000256" key="2">
    <source>
        <dbReference type="ARBA" id="ARBA00023125"/>
    </source>
</evidence>
<dbReference type="InterPro" id="IPR050707">
    <property type="entry name" value="HTH_MetabolicPath_Reg"/>
</dbReference>
<dbReference type="PANTHER" id="PTHR30136:SF35">
    <property type="entry name" value="HTH-TYPE TRANSCRIPTIONAL REGULATOR RV1719"/>
    <property type="match status" value="1"/>
</dbReference>
<dbReference type="InterPro" id="IPR036388">
    <property type="entry name" value="WH-like_DNA-bd_sf"/>
</dbReference>
<dbReference type="Gene3D" id="3.30.450.40">
    <property type="match status" value="1"/>
</dbReference>
<feature type="domain" description="IclR-ED" evidence="5">
    <location>
        <begin position="68"/>
        <end position="249"/>
    </location>
</feature>
<organism evidence="6 7">
    <name type="scientific">Pseudorhizobium endolithicum</name>
    <dbReference type="NCBI Taxonomy" id="1191678"/>
    <lineage>
        <taxon>Bacteria</taxon>
        <taxon>Pseudomonadati</taxon>
        <taxon>Pseudomonadota</taxon>
        <taxon>Alphaproteobacteria</taxon>
        <taxon>Hyphomicrobiales</taxon>
        <taxon>Rhizobiaceae</taxon>
        <taxon>Rhizobium/Agrobacterium group</taxon>
        <taxon>Pseudorhizobium</taxon>
    </lineage>
</organism>
<dbReference type="PANTHER" id="PTHR30136">
    <property type="entry name" value="HELIX-TURN-HELIX TRANSCRIPTIONAL REGULATOR, ICLR FAMILY"/>
    <property type="match status" value="1"/>
</dbReference>
<dbReference type="Proteomes" id="UP000606921">
    <property type="component" value="Unassembled WGS sequence"/>
</dbReference>
<dbReference type="InterPro" id="IPR036390">
    <property type="entry name" value="WH_DNA-bd_sf"/>
</dbReference>
<proteinExistence type="predicted"/>
<evidence type="ECO:0000256" key="3">
    <source>
        <dbReference type="ARBA" id="ARBA00023163"/>
    </source>
</evidence>
<keyword evidence="7" id="KW-1185">Reference proteome</keyword>
<comment type="caution">
    <text evidence="6">The sequence shown here is derived from an EMBL/GenBank/DDBJ whole genome shotgun (WGS) entry which is preliminary data.</text>
</comment>
<dbReference type="InterPro" id="IPR005471">
    <property type="entry name" value="Tscrpt_reg_IclR_N"/>
</dbReference>
<dbReference type="Pfam" id="PF01614">
    <property type="entry name" value="IclR_C"/>
    <property type="match status" value="1"/>
</dbReference>
<name>A0ABM8PU93_9HYPH</name>
<keyword evidence="3" id="KW-0804">Transcription</keyword>
<dbReference type="SUPFAM" id="SSF55781">
    <property type="entry name" value="GAF domain-like"/>
    <property type="match status" value="1"/>
</dbReference>
<accession>A0ABM8PU93</accession>
<reference evidence="6 7" key="1">
    <citation type="submission" date="2020-11" db="EMBL/GenBank/DDBJ databases">
        <authorList>
            <person name="Lassalle F."/>
        </authorList>
    </citation>
    <scope>NUCLEOTIDE SEQUENCE [LARGE SCALE GENOMIC DNA]</scope>
    <source>
        <strain evidence="6 7">JC140</strain>
    </source>
</reference>
<dbReference type="InterPro" id="IPR029016">
    <property type="entry name" value="GAF-like_dom_sf"/>
</dbReference>
<dbReference type="Gene3D" id="1.10.10.10">
    <property type="entry name" value="Winged helix-like DNA-binding domain superfamily/Winged helix DNA-binding domain"/>
    <property type="match status" value="1"/>
</dbReference>
<gene>
    <name evidence="6" type="ORF">REJC140_01428</name>
</gene>
<keyword evidence="2" id="KW-0238">DNA-binding</keyword>
<sequence length="249" mass="27173">MPTPLNNSIVRAVAILDLFDDKRQELTARDVAELEGLNGITAHRFLKTLAETGLLYSPRRGVFRLGGKLIDYGERAKSFSRLAAQVQPFLNELAATTKEGAMATTFDGSFITCIAAAHSDETFSFNARVGARMEAYATANGKLWLAMADPVMLDSYFAANSLVPLSEDTVVEEGALRKELDRIRRDGYSMNRGERETGLSAMAVPVTTRAGNMVAGMSVFGPSARFGGDRWETLLLLLQTTADKIRNVL</sequence>
<evidence type="ECO:0000313" key="6">
    <source>
        <dbReference type="EMBL" id="CAD7048821.1"/>
    </source>
</evidence>
<feature type="domain" description="HTH iclR-type" evidence="4">
    <location>
        <begin position="6"/>
        <end position="67"/>
    </location>
</feature>
<dbReference type="PROSITE" id="PS51078">
    <property type="entry name" value="ICLR_ED"/>
    <property type="match status" value="1"/>
</dbReference>
<dbReference type="InterPro" id="IPR014757">
    <property type="entry name" value="Tscrpt_reg_IclR_C"/>
</dbReference>
<evidence type="ECO:0000259" key="5">
    <source>
        <dbReference type="PROSITE" id="PS51078"/>
    </source>
</evidence>
<evidence type="ECO:0000256" key="1">
    <source>
        <dbReference type="ARBA" id="ARBA00023015"/>
    </source>
</evidence>
<dbReference type="PROSITE" id="PS51077">
    <property type="entry name" value="HTH_ICLR"/>
    <property type="match status" value="1"/>
</dbReference>
<dbReference type="EMBL" id="CABFWF030000014">
    <property type="protein sequence ID" value="CAD7048821.1"/>
    <property type="molecule type" value="Genomic_DNA"/>
</dbReference>
<dbReference type="Pfam" id="PF09339">
    <property type="entry name" value="HTH_IclR"/>
    <property type="match status" value="1"/>
</dbReference>